<comment type="caution">
    <text evidence="1">The sequence shown here is derived from an EMBL/GenBank/DDBJ whole genome shotgun (WGS) entry which is preliminary data.</text>
</comment>
<keyword evidence="2" id="KW-1185">Reference proteome</keyword>
<evidence type="ECO:0000313" key="1">
    <source>
        <dbReference type="EMBL" id="MBC3765022.1"/>
    </source>
</evidence>
<dbReference type="EMBL" id="JACNEP010000002">
    <property type="protein sequence ID" value="MBC3765022.1"/>
    <property type="molecule type" value="Genomic_DNA"/>
</dbReference>
<sequence>MIELHQDIFDTLLAIKLQGYQFCSFENNAHNTVATPRIFLRHDIDFDLQVALAFARREAELGISATYYFLMRSDAYNFFSADNLKVIQQIQALGHAISLHFDVLCYTTPETGLQQELKCFTDWTGVTPKVVSIHRPPKYFFGEQNSSLAYPHTYQAQYVKQIQYLSDSGGSFKYGHPLHSEAFNTKQDLHLLIHPIWSVAEDAMQCLAWLKLKKHQDFHQLLRSNCIPYRNHTDDSEQFE</sequence>
<protein>
    <submittedName>
        <fullName evidence="1">Uncharacterized protein</fullName>
    </submittedName>
</protein>
<proteinExistence type="predicted"/>
<accession>A0A8J6M0T4</accession>
<gene>
    <name evidence="1" type="ORF">H8B19_03975</name>
</gene>
<name>A0A8J6M0T4_9ALTE</name>
<dbReference type="AlphaFoldDB" id="A0A8J6M0T4"/>
<dbReference type="RefSeq" id="WP_186505483.1">
    <property type="nucleotide sequence ID" value="NZ_JACNEP010000002.1"/>
</dbReference>
<dbReference type="Proteomes" id="UP000601768">
    <property type="component" value="Unassembled WGS sequence"/>
</dbReference>
<reference evidence="1" key="1">
    <citation type="journal article" date="2018" name="Int. J. Syst. Evol. Microbiol.">
        <title>Neptunicella marina gen. nov., sp. nov., isolated from surface seawater.</title>
        <authorList>
            <person name="Liu X."/>
            <person name="Lai Q."/>
            <person name="Du Y."/>
            <person name="Zhang X."/>
            <person name="Liu Z."/>
            <person name="Sun F."/>
            <person name="Shao Z."/>
        </authorList>
    </citation>
    <scope>NUCLEOTIDE SEQUENCE</scope>
    <source>
        <strain evidence="1">S27-2</strain>
    </source>
</reference>
<reference evidence="1" key="2">
    <citation type="submission" date="2020-08" db="EMBL/GenBank/DDBJ databases">
        <authorList>
            <person name="Lai Q."/>
        </authorList>
    </citation>
    <scope>NUCLEOTIDE SEQUENCE</scope>
    <source>
        <strain evidence="1">S27-2</strain>
    </source>
</reference>
<organism evidence="1 2">
    <name type="scientific">Neptunicella marina</name>
    <dbReference type="NCBI Taxonomy" id="2125989"/>
    <lineage>
        <taxon>Bacteria</taxon>
        <taxon>Pseudomonadati</taxon>
        <taxon>Pseudomonadota</taxon>
        <taxon>Gammaproteobacteria</taxon>
        <taxon>Alteromonadales</taxon>
        <taxon>Alteromonadaceae</taxon>
        <taxon>Neptunicella</taxon>
    </lineage>
</organism>
<evidence type="ECO:0000313" key="2">
    <source>
        <dbReference type="Proteomes" id="UP000601768"/>
    </source>
</evidence>